<evidence type="ECO:0000313" key="2">
    <source>
        <dbReference type="EMBL" id="KIM53374.1"/>
    </source>
</evidence>
<protein>
    <submittedName>
        <fullName evidence="2">Uncharacterized protein</fullName>
    </submittedName>
</protein>
<dbReference type="EMBL" id="KN822182">
    <property type="protein sequence ID" value="KIM53374.1"/>
    <property type="molecule type" value="Genomic_DNA"/>
</dbReference>
<keyword evidence="3" id="KW-1185">Reference proteome</keyword>
<reference evidence="3" key="2">
    <citation type="submission" date="2015-01" db="EMBL/GenBank/DDBJ databases">
        <title>Evolutionary Origins and Diversification of the Mycorrhizal Mutualists.</title>
        <authorList>
            <consortium name="DOE Joint Genome Institute"/>
            <consortium name="Mycorrhizal Genomics Consortium"/>
            <person name="Kohler A."/>
            <person name="Kuo A."/>
            <person name="Nagy L.G."/>
            <person name="Floudas D."/>
            <person name="Copeland A."/>
            <person name="Barry K.W."/>
            <person name="Cichocki N."/>
            <person name="Veneault-Fourrey C."/>
            <person name="LaButti K."/>
            <person name="Lindquist E.A."/>
            <person name="Lipzen A."/>
            <person name="Lundell T."/>
            <person name="Morin E."/>
            <person name="Murat C."/>
            <person name="Riley R."/>
            <person name="Ohm R."/>
            <person name="Sun H."/>
            <person name="Tunlid A."/>
            <person name="Henrissat B."/>
            <person name="Grigoriev I.V."/>
            <person name="Hibbett D.S."/>
            <person name="Martin F."/>
        </authorList>
    </citation>
    <scope>NUCLEOTIDE SEQUENCE [LARGE SCALE GENOMIC DNA]</scope>
    <source>
        <strain evidence="3">Foug A</strain>
    </source>
</reference>
<dbReference type="InParanoid" id="A0A0C3DAG1"/>
<gene>
    <name evidence="2" type="ORF">SCLCIDRAFT_31925</name>
</gene>
<dbReference type="HOGENOM" id="CLU_1138576_0_0_1"/>
<organism evidence="2 3">
    <name type="scientific">Scleroderma citrinum Foug A</name>
    <dbReference type="NCBI Taxonomy" id="1036808"/>
    <lineage>
        <taxon>Eukaryota</taxon>
        <taxon>Fungi</taxon>
        <taxon>Dikarya</taxon>
        <taxon>Basidiomycota</taxon>
        <taxon>Agaricomycotina</taxon>
        <taxon>Agaricomycetes</taxon>
        <taxon>Agaricomycetidae</taxon>
        <taxon>Boletales</taxon>
        <taxon>Sclerodermatineae</taxon>
        <taxon>Sclerodermataceae</taxon>
        <taxon>Scleroderma</taxon>
    </lineage>
</organism>
<evidence type="ECO:0000313" key="3">
    <source>
        <dbReference type="Proteomes" id="UP000053989"/>
    </source>
</evidence>
<proteinExistence type="predicted"/>
<feature type="region of interest" description="Disordered" evidence="1">
    <location>
        <begin position="161"/>
        <end position="189"/>
    </location>
</feature>
<evidence type="ECO:0000256" key="1">
    <source>
        <dbReference type="SAM" id="MobiDB-lite"/>
    </source>
</evidence>
<dbReference type="Proteomes" id="UP000053989">
    <property type="component" value="Unassembled WGS sequence"/>
</dbReference>
<dbReference type="AlphaFoldDB" id="A0A0C3DAG1"/>
<sequence>MFTVPNVFVLYGIKGGDPQKVVWHKLLEFVRKHHLVVTNWPLSVAPPGPGFDFKKLKAGTLRKLVVPYLHRKLAHMYDGQTDDEEAQDLLADIPEIEIKLWNEDIIRIPDMSPTKDGVALIKAYDGTVLRTVADDPEWQKIREEGDCRREEAAAARLKKHGPSCKRPCMETTSSGNNQERLDEPPLPDLPMVPRDQLPPVLPVCACAHPNPIIHQAHLCLLRDYLPSITNMLHFLPPKIHIMRH</sequence>
<dbReference type="OrthoDB" id="2686566at2759"/>
<accession>A0A0C3DAG1</accession>
<reference evidence="2 3" key="1">
    <citation type="submission" date="2014-04" db="EMBL/GenBank/DDBJ databases">
        <authorList>
            <consortium name="DOE Joint Genome Institute"/>
            <person name="Kuo A."/>
            <person name="Kohler A."/>
            <person name="Nagy L.G."/>
            <person name="Floudas D."/>
            <person name="Copeland A."/>
            <person name="Barry K.W."/>
            <person name="Cichocki N."/>
            <person name="Veneault-Fourrey C."/>
            <person name="LaButti K."/>
            <person name="Lindquist E.A."/>
            <person name="Lipzen A."/>
            <person name="Lundell T."/>
            <person name="Morin E."/>
            <person name="Murat C."/>
            <person name="Sun H."/>
            <person name="Tunlid A."/>
            <person name="Henrissat B."/>
            <person name="Grigoriev I.V."/>
            <person name="Hibbett D.S."/>
            <person name="Martin F."/>
            <person name="Nordberg H.P."/>
            <person name="Cantor M.N."/>
            <person name="Hua S.X."/>
        </authorList>
    </citation>
    <scope>NUCLEOTIDE SEQUENCE [LARGE SCALE GENOMIC DNA]</scope>
    <source>
        <strain evidence="2 3">Foug A</strain>
    </source>
</reference>
<name>A0A0C3DAG1_9AGAM</name>